<accession>A0A4D6MJP1</accession>
<evidence type="ECO:0000259" key="2">
    <source>
        <dbReference type="Pfam" id="PF04195"/>
    </source>
</evidence>
<dbReference type="Proteomes" id="UP000501690">
    <property type="component" value="Linkage Group LG7"/>
</dbReference>
<feature type="compositionally biased region" description="Basic and acidic residues" evidence="1">
    <location>
        <begin position="19"/>
        <end position="30"/>
    </location>
</feature>
<dbReference type="InterPro" id="IPR007321">
    <property type="entry name" value="Transposase_28"/>
</dbReference>
<proteinExistence type="predicted"/>
<evidence type="ECO:0000313" key="4">
    <source>
        <dbReference type="Proteomes" id="UP000501690"/>
    </source>
</evidence>
<dbReference type="PANTHER" id="PTHR31099:SF49">
    <property type="entry name" value="MYOSIN HEAVY CHAIN-LIKE PROTEIN"/>
    <property type="match status" value="1"/>
</dbReference>
<name>A0A4D6MJP1_VIGUN</name>
<dbReference type="AlphaFoldDB" id="A0A4D6MJP1"/>
<organism evidence="3 4">
    <name type="scientific">Vigna unguiculata</name>
    <name type="common">Cowpea</name>
    <dbReference type="NCBI Taxonomy" id="3917"/>
    <lineage>
        <taxon>Eukaryota</taxon>
        <taxon>Viridiplantae</taxon>
        <taxon>Streptophyta</taxon>
        <taxon>Embryophyta</taxon>
        <taxon>Tracheophyta</taxon>
        <taxon>Spermatophyta</taxon>
        <taxon>Magnoliopsida</taxon>
        <taxon>eudicotyledons</taxon>
        <taxon>Gunneridae</taxon>
        <taxon>Pentapetalae</taxon>
        <taxon>rosids</taxon>
        <taxon>fabids</taxon>
        <taxon>Fabales</taxon>
        <taxon>Fabaceae</taxon>
        <taxon>Papilionoideae</taxon>
        <taxon>50 kb inversion clade</taxon>
        <taxon>NPAAA clade</taxon>
        <taxon>indigoferoid/millettioid clade</taxon>
        <taxon>Phaseoleae</taxon>
        <taxon>Vigna</taxon>
    </lineage>
</organism>
<evidence type="ECO:0000256" key="1">
    <source>
        <dbReference type="SAM" id="MobiDB-lite"/>
    </source>
</evidence>
<evidence type="ECO:0000313" key="3">
    <source>
        <dbReference type="EMBL" id="QCE00419.1"/>
    </source>
</evidence>
<dbReference type="PANTHER" id="PTHR31099">
    <property type="entry name" value="OS06G0165300 PROTEIN"/>
    <property type="match status" value="1"/>
</dbReference>
<feature type="domain" description="Transposase (putative) gypsy type" evidence="2">
    <location>
        <begin position="137"/>
        <end position="199"/>
    </location>
</feature>
<gene>
    <name evidence="3" type="ORF">DEO72_LG7g1709</name>
</gene>
<keyword evidence="4" id="KW-1185">Reference proteome</keyword>
<feature type="region of interest" description="Disordered" evidence="1">
    <location>
        <begin position="1"/>
        <end position="39"/>
    </location>
</feature>
<sequence length="566" mass="63520">MSSSDSSSLSTSSSSQSTESDRSRGDRLRGEGVNVGVGTSGVPMEVVREIREDPPEELEESNWPAKGGYAWVASDVREQSSLFRWSRLLNSWLNCTPVISRGVSGDIVSLERVSAIDRVCHGQEGATEKFFYMYMCHFSQLHIRLPFDDFTMGVLRALNVAPTQLHPNSWAYLQAFRILCESLYLEPSPYAFLYFYDTRPRRPATWLSLISRPSISRLDAFSQSFKHFKDGYFKVVVKEGGEQHFLNADGSTKFPFSWTNNPSRYKDMGMEELSSGDKEVVGMLLRFVDKLPTKGLVRVYNSVHPIIDIEGHMAQSGKKNLALFQALRKEMAAKAKEAGKAGVPNLQESVVEVHVHGGTKRRAELPARPGKGKDVKKIRAAILGSGDGAGSASGEKAPEAGLIELPEISVRKDISINLPDTVVNSIDNMEVDHIVRTMVEFGNYASLDDLFVKYCNTEFLDNMIELMDPEGKIYMLPIERTVNDVFIKSGIGHLMNFYELETNHILHVHYVNGNKFEFRGFSLSGEEMDYIKDLSNSTWGGSSHLSEFDDEEAHDEEDYYFSMVKN</sequence>
<protein>
    <recommendedName>
        <fullName evidence="2">Transposase (putative) gypsy type domain-containing protein</fullName>
    </recommendedName>
</protein>
<feature type="compositionally biased region" description="Low complexity" evidence="1">
    <location>
        <begin position="1"/>
        <end position="18"/>
    </location>
</feature>
<dbReference type="Pfam" id="PF04195">
    <property type="entry name" value="Transposase_28"/>
    <property type="match status" value="1"/>
</dbReference>
<dbReference type="EMBL" id="CP039351">
    <property type="protein sequence ID" value="QCE00419.1"/>
    <property type="molecule type" value="Genomic_DNA"/>
</dbReference>
<reference evidence="3 4" key="1">
    <citation type="submission" date="2019-04" db="EMBL/GenBank/DDBJ databases">
        <title>An improved genome assembly and genetic linkage map for asparagus bean, Vigna unguiculata ssp. sesquipedialis.</title>
        <authorList>
            <person name="Xia Q."/>
            <person name="Zhang R."/>
            <person name="Dong Y."/>
        </authorList>
    </citation>
    <scope>NUCLEOTIDE SEQUENCE [LARGE SCALE GENOMIC DNA]</scope>
    <source>
        <tissue evidence="3">Leaf</tissue>
    </source>
</reference>